<feature type="transmembrane region" description="Helical" evidence="1">
    <location>
        <begin position="28"/>
        <end position="49"/>
    </location>
</feature>
<keyword evidence="1" id="KW-0472">Membrane</keyword>
<geneLocation type="plasmid" evidence="3">
    <name>prgalie4872d</name>
</geneLocation>
<evidence type="ECO:0000313" key="3">
    <source>
        <dbReference type="Proteomes" id="UP000184749"/>
    </source>
</evidence>
<sequence>MAPTSPGGKSAGGQEKTILCDEAKASDMGFPLAVIAAAIAAIVLALMLLGDPAEKAPSRVFVQQALHHHVARAP</sequence>
<reference evidence="2 3" key="1">
    <citation type="submission" date="2016-09" db="EMBL/GenBank/DDBJ databases">
        <title>The complete genome sequences of Rhizobium gallicum, symbiovars gallicum and phaseoli, symbionts associated to common bean (Phaseolus vulgaris).</title>
        <authorList>
            <person name="Bustos P."/>
            <person name="Santamaria R.I."/>
            <person name="Perez-Carrascal O.M."/>
            <person name="Juarez S."/>
            <person name="Lozano L."/>
            <person name="Martinez-Flores I."/>
            <person name="Martinez-Romero E."/>
            <person name="Cevallos M."/>
            <person name="Romero D."/>
            <person name="Davila G."/>
            <person name="Gonzalez V."/>
        </authorList>
    </citation>
    <scope>NUCLEOTIDE SEQUENCE [LARGE SCALE GENOMIC DNA]</scope>
    <source>
        <strain evidence="2 3">IE4872</strain>
        <plasmid evidence="3">prgalie4872d</plasmid>
    </source>
</reference>
<dbReference type="AlphaFoldDB" id="A0A1L5NW82"/>
<evidence type="ECO:0000256" key="1">
    <source>
        <dbReference type="SAM" id="Phobius"/>
    </source>
</evidence>
<keyword evidence="2" id="KW-0614">Plasmid</keyword>
<accession>A0A1L5NW82</accession>
<dbReference type="EMBL" id="CP017105">
    <property type="protein sequence ID" value="APO72131.1"/>
    <property type="molecule type" value="Genomic_DNA"/>
</dbReference>
<proteinExistence type="predicted"/>
<keyword evidence="1" id="KW-1133">Transmembrane helix</keyword>
<keyword evidence="1" id="KW-0812">Transmembrane</keyword>
<protein>
    <submittedName>
        <fullName evidence="2">Uncharacterized protein</fullName>
    </submittedName>
</protein>
<organism evidence="2 3">
    <name type="scientific">Rhizobium gallicum</name>
    <dbReference type="NCBI Taxonomy" id="56730"/>
    <lineage>
        <taxon>Bacteria</taxon>
        <taxon>Pseudomonadati</taxon>
        <taxon>Pseudomonadota</taxon>
        <taxon>Alphaproteobacteria</taxon>
        <taxon>Hyphomicrobiales</taxon>
        <taxon>Rhizobiaceae</taxon>
        <taxon>Rhizobium/Agrobacterium group</taxon>
        <taxon>Rhizobium</taxon>
    </lineage>
</organism>
<evidence type="ECO:0000313" key="2">
    <source>
        <dbReference type="EMBL" id="APO72131.1"/>
    </source>
</evidence>
<gene>
    <name evidence="2" type="ORF">IE4872_PD01610</name>
</gene>
<name>A0A1L5NW82_9HYPH</name>
<dbReference type="Proteomes" id="UP000184749">
    <property type="component" value="Plasmid pRgalIE4872d"/>
</dbReference>